<dbReference type="InterPro" id="IPR012347">
    <property type="entry name" value="Ferritin-like"/>
</dbReference>
<protein>
    <submittedName>
        <fullName evidence="1">Uncharacterized protein</fullName>
    </submittedName>
</protein>
<dbReference type="Pfam" id="PF12902">
    <property type="entry name" value="Ferritin-like"/>
    <property type="match status" value="1"/>
</dbReference>
<accession>A0A433WN28</accession>
<dbReference type="PANTHER" id="PTHR34400">
    <property type="match status" value="1"/>
</dbReference>
<evidence type="ECO:0000313" key="2">
    <source>
        <dbReference type="Proteomes" id="UP000281028"/>
    </source>
</evidence>
<proteinExistence type="predicted"/>
<dbReference type="Proteomes" id="UP000281028">
    <property type="component" value="Unassembled WGS sequence"/>
</dbReference>
<keyword evidence="2" id="KW-1185">Reference proteome</keyword>
<dbReference type="InterPro" id="IPR026820">
    <property type="entry name" value="VioB/RebD_dom"/>
</dbReference>
<reference evidence="1" key="1">
    <citation type="submission" date="2020-05" db="EMBL/GenBank/DDBJ databases">
        <title>Chitinophaga laudate sp. nov., isolated from a tropical peat swamp.</title>
        <authorList>
            <person name="Goh C.B.S."/>
            <person name="Lee M.S."/>
            <person name="Parimannan S."/>
            <person name="Pasbakhsh P."/>
            <person name="Yule C.M."/>
            <person name="Rajandas H."/>
            <person name="Loke S."/>
            <person name="Croft L."/>
            <person name="Tan J.B.L."/>
        </authorList>
    </citation>
    <scope>NUCLEOTIDE SEQUENCE</scope>
    <source>
        <strain evidence="1">Mgbs1</strain>
    </source>
</reference>
<dbReference type="EMBL" id="RIAR02000001">
    <property type="protein sequence ID" value="NSL87301.1"/>
    <property type="molecule type" value="Genomic_DNA"/>
</dbReference>
<dbReference type="Gene3D" id="1.20.1260.10">
    <property type="match status" value="1"/>
</dbReference>
<name>A0A433WN28_9BACT</name>
<gene>
    <name evidence="1" type="ORF">ECE50_010700</name>
</gene>
<organism evidence="1 2">
    <name type="scientific">Chitinophaga solisilvae</name>
    <dbReference type="NCBI Taxonomy" id="1233460"/>
    <lineage>
        <taxon>Bacteria</taxon>
        <taxon>Pseudomonadati</taxon>
        <taxon>Bacteroidota</taxon>
        <taxon>Chitinophagia</taxon>
        <taxon>Chitinophagales</taxon>
        <taxon>Chitinophagaceae</taxon>
        <taxon>Chitinophaga</taxon>
    </lineage>
</organism>
<dbReference type="PANTHER" id="PTHR34400:SF4">
    <property type="entry name" value="MEMBRANE PROTEIN"/>
    <property type="match status" value="1"/>
</dbReference>
<evidence type="ECO:0000313" key="1">
    <source>
        <dbReference type="EMBL" id="NSL87301.1"/>
    </source>
</evidence>
<dbReference type="InterPro" id="IPR009078">
    <property type="entry name" value="Ferritin-like_SF"/>
</dbReference>
<dbReference type="AlphaFoldDB" id="A0A433WN28"/>
<comment type="caution">
    <text evidence="1">The sequence shown here is derived from an EMBL/GenBank/DDBJ whole genome shotgun (WGS) entry which is preliminary data.</text>
</comment>
<dbReference type="SUPFAM" id="SSF47240">
    <property type="entry name" value="Ferritin-like"/>
    <property type="match status" value="1"/>
</dbReference>
<dbReference type="OrthoDB" id="9800162at2"/>
<sequence length="342" mass="37979">MIRIQTAILDKVKNATQLDQLHEFLQYAIELEHSTIPPYLTAMISLKPEKNREIWNIIHSVVVEEMLHMTIAANILNALKGKPVVNKEGFVPAYPGPLPLGIRDGLIVGLEAYSTRVVKDVFMEIEEPENPLNFPVKSAAADDTYATIGLFYKAIQEKIAELADHHLPGNPKYQVTGFFDEDLLFPIKTKQQAIAAIDIIVEQGEGTETSPLDGEDELAHYYLFAELYHGKRLVKDGSSFSYSGAPIPFDAAAVYPLAPNTKVADLPAGSEARRRAHEFNVAYSKLLNALHRTYNGEPDFVKHSIGLMFDVKLKGERLAEIPFPGKAGFTVGPPFEFVDVTF</sequence>